<evidence type="ECO:0000313" key="1">
    <source>
        <dbReference type="EMBL" id="RXH71937.1"/>
    </source>
</evidence>
<comment type="caution">
    <text evidence="1">The sequence shown here is derived from an EMBL/GenBank/DDBJ whole genome shotgun (WGS) entry which is preliminary data.</text>
</comment>
<dbReference type="EMBL" id="RDQH01000342">
    <property type="protein sequence ID" value="RXH71937.1"/>
    <property type="molecule type" value="Genomic_DNA"/>
</dbReference>
<gene>
    <name evidence="1" type="ORF">DVH24_025438</name>
</gene>
<proteinExistence type="predicted"/>
<dbReference type="Proteomes" id="UP000290289">
    <property type="component" value="Chromosome 16"/>
</dbReference>
<reference evidence="1 2" key="1">
    <citation type="submission" date="2018-10" db="EMBL/GenBank/DDBJ databases">
        <title>A high-quality apple genome assembly.</title>
        <authorList>
            <person name="Hu J."/>
        </authorList>
    </citation>
    <scope>NUCLEOTIDE SEQUENCE [LARGE SCALE GENOMIC DNA]</scope>
    <source>
        <strain evidence="2">cv. HFTH1</strain>
        <tissue evidence="1">Young leaf</tissue>
    </source>
</reference>
<evidence type="ECO:0000313" key="2">
    <source>
        <dbReference type="Proteomes" id="UP000290289"/>
    </source>
</evidence>
<protein>
    <submittedName>
        <fullName evidence="1">Uncharacterized protein</fullName>
    </submittedName>
</protein>
<accession>A0A498HR69</accession>
<keyword evidence="2" id="KW-1185">Reference proteome</keyword>
<name>A0A498HR69_MALDO</name>
<dbReference type="AlphaFoldDB" id="A0A498HR69"/>
<organism evidence="1 2">
    <name type="scientific">Malus domestica</name>
    <name type="common">Apple</name>
    <name type="synonym">Pyrus malus</name>
    <dbReference type="NCBI Taxonomy" id="3750"/>
    <lineage>
        <taxon>Eukaryota</taxon>
        <taxon>Viridiplantae</taxon>
        <taxon>Streptophyta</taxon>
        <taxon>Embryophyta</taxon>
        <taxon>Tracheophyta</taxon>
        <taxon>Spermatophyta</taxon>
        <taxon>Magnoliopsida</taxon>
        <taxon>eudicotyledons</taxon>
        <taxon>Gunneridae</taxon>
        <taxon>Pentapetalae</taxon>
        <taxon>rosids</taxon>
        <taxon>fabids</taxon>
        <taxon>Rosales</taxon>
        <taxon>Rosaceae</taxon>
        <taxon>Amygdaloideae</taxon>
        <taxon>Maleae</taxon>
        <taxon>Malus</taxon>
    </lineage>
</organism>
<sequence>MSNFSILEAESPPPTALAVQFVIVQYSSKIPLSFFALSDSVHLYSSSGTRVVNSRHRSCFFASAYYLKARPCKWLPLLPLFENFEPVNPRLHLLKPPLLDPIIASDPLLLINWSSHASLLNDCHSRSSHRLQKASSVDYRLQRCCFEASSSLITSPPSVALEALSHYFLLRRRRSMTTSLDSSGGGCYWGFEEEDDGDKMQTRKWAHLKLR</sequence>